<reference evidence="1" key="1">
    <citation type="journal article" date="2014" name="Front. Microbiol.">
        <title>High frequency of phylogenetically diverse reductive dehalogenase-homologous genes in deep subseafloor sedimentary metagenomes.</title>
        <authorList>
            <person name="Kawai M."/>
            <person name="Futagami T."/>
            <person name="Toyoda A."/>
            <person name="Takaki Y."/>
            <person name="Nishi S."/>
            <person name="Hori S."/>
            <person name="Arai W."/>
            <person name="Tsubouchi T."/>
            <person name="Morono Y."/>
            <person name="Uchiyama I."/>
            <person name="Ito T."/>
            <person name="Fujiyama A."/>
            <person name="Inagaki F."/>
            <person name="Takami H."/>
        </authorList>
    </citation>
    <scope>NUCLEOTIDE SEQUENCE</scope>
    <source>
        <strain evidence="1">Expedition CK06-06</strain>
    </source>
</reference>
<gene>
    <name evidence="1" type="ORF">S06H3_62813</name>
</gene>
<evidence type="ECO:0000313" key="1">
    <source>
        <dbReference type="EMBL" id="GAI51471.1"/>
    </source>
</evidence>
<sequence length="38" mass="4434">TPEEVGVNQKVEFWLYKDTEPQPCLEDPLHLYIDVNSS</sequence>
<organism evidence="1">
    <name type="scientific">marine sediment metagenome</name>
    <dbReference type="NCBI Taxonomy" id="412755"/>
    <lineage>
        <taxon>unclassified sequences</taxon>
        <taxon>metagenomes</taxon>
        <taxon>ecological metagenomes</taxon>
    </lineage>
</organism>
<comment type="caution">
    <text evidence="1">The sequence shown here is derived from an EMBL/GenBank/DDBJ whole genome shotgun (WGS) entry which is preliminary data.</text>
</comment>
<protein>
    <submittedName>
        <fullName evidence="1">Uncharacterized protein</fullName>
    </submittedName>
</protein>
<proteinExistence type="predicted"/>
<accession>X1Q9K8</accession>
<dbReference type="AlphaFoldDB" id="X1Q9K8"/>
<name>X1Q9K8_9ZZZZ</name>
<dbReference type="EMBL" id="BARV01041515">
    <property type="protein sequence ID" value="GAI51471.1"/>
    <property type="molecule type" value="Genomic_DNA"/>
</dbReference>
<feature type="non-terminal residue" evidence="1">
    <location>
        <position position="1"/>
    </location>
</feature>